<evidence type="ECO:0000313" key="1">
    <source>
        <dbReference type="EMBL" id="GIM76858.1"/>
    </source>
</evidence>
<organism evidence="1 2">
    <name type="scientific">Winogradskya consettensis</name>
    <dbReference type="NCBI Taxonomy" id="113560"/>
    <lineage>
        <taxon>Bacteria</taxon>
        <taxon>Bacillati</taxon>
        <taxon>Actinomycetota</taxon>
        <taxon>Actinomycetes</taxon>
        <taxon>Micromonosporales</taxon>
        <taxon>Micromonosporaceae</taxon>
        <taxon>Winogradskya</taxon>
    </lineage>
</organism>
<protein>
    <submittedName>
        <fullName evidence="1">Uncharacterized protein</fullName>
    </submittedName>
</protein>
<dbReference type="EMBL" id="BOQP01000028">
    <property type="protein sequence ID" value="GIM76858.1"/>
    <property type="molecule type" value="Genomic_DNA"/>
</dbReference>
<evidence type="ECO:0000313" key="2">
    <source>
        <dbReference type="Proteomes" id="UP000680865"/>
    </source>
</evidence>
<proteinExistence type="predicted"/>
<sequence>MRTAGMFIELGQTRHPEPAPRIADHIGAEPIDDAGLVTRYLDHGYVLIDMMDAEYLAF</sequence>
<gene>
    <name evidence="1" type="ORF">Aco04nite_52520</name>
</gene>
<comment type="caution">
    <text evidence="1">The sequence shown here is derived from an EMBL/GenBank/DDBJ whole genome shotgun (WGS) entry which is preliminary data.</text>
</comment>
<dbReference type="RefSeq" id="WP_212999881.1">
    <property type="nucleotide sequence ID" value="NZ_BAAATW010000005.1"/>
</dbReference>
<dbReference type="AlphaFoldDB" id="A0A919W1V3"/>
<name>A0A919W1V3_9ACTN</name>
<keyword evidence="2" id="KW-1185">Reference proteome</keyword>
<dbReference type="Proteomes" id="UP000680865">
    <property type="component" value="Unassembled WGS sequence"/>
</dbReference>
<accession>A0A919W1V3</accession>
<reference evidence="1" key="1">
    <citation type="submission" date="2021-03" db="EMBL/GenBank/DDBJ databases">
        <title>Whole genome shotgun sequence of Actinoplanes consettensis NBRC 14913.</title>
        <authorList>
            <person name="Komaki H."/>
            <person name="Tamura T."/>
        </authorList>
    </citation>
    <scope>NUCLEOTIDE SEQUENCE</scope>
    <source>
        <strain evidence="1">NBRC 14913</strain>
    </source>
</reference>